<evidence type="ECO:0000313" key="2">
    <source>
        <dbReference type="EMBL" id="MCY9532966.1"/>
    </source>
</evidence>
<evidence type="ECO:0000259" key="1">
    <source>
        <dbReference type="Pfam" id="PF13022"/>
    </source>
</evidence>
<dbReference type="RefSeq" id="WP_268633049.1">
    <property type="nucleotide sequence ID" value="NZ_JAMDLY010000024.1"/>
</dbReference>
<accession>A0ABT4EGU7</accession>
<organism evidence="2 3">
    <name type="scientific">Paenibacillus alvei</name>
    <name type="common">Bacillus alvei</name>
    <dbReference type="NCBI Taxonomy" id="44250"/>
    <lineage>
        <taxon>Bacteria</taxon>
        <taxon>Bacillati</taxon>
        <taxon>Bacillota</taxon>
        <taxon>Bacilli</taxon>
        <taxon>Bacillales</taxon>
        <taxon>Paenibacillaceae</taxon>
        <taxon>Paenibacillus</taxon>
    </lineage>
</organism>
<protein>
    <submittedName>
        <fullName evidence="2">PhBC6A51 family helix-turn-helix protein</fullName>
    </submittedName>
</protein>
<name>A0ABT4EGU7_PAEAL</name>
<dbReference type="Proteomes" id="UP001527090">
    <property type="component" value="Unassembled WGS sequence"/>
</dbReference>
<reference evidence="2 3" key="1">
    <citation type="submission" date="2022-05" db="EMBL/GenBank/DDBJ databases">
        <title>Genome Sequencing of Bee-Associated Microbes.</title>
        <authorList>
            <person name="Dunlap C."/>
        </authorList>
    </citation>
    <scope>NUCLEOTIDE SEQUENCE [LARGE SCALE GENOMIC DNA]</scope>
    <source>
        <strain evidence="2 3">NRRL NRS-750</strain>
    </source>
</reference>
<dbReference type="EMBL" id="JAMDLY010000024">
    <property type="protein sequence ID" value="MCY9532966.1"/>
    <property type="molecule type" value="Genomic_DNA"/>
</dbReference>
<dbReference type="SUPFAM" id="SSF46689">
    <property type="entry name" value="Homeodomain-like"/>
    <property type="match status" value="1"/>
</dbReference>
<dbReference type="Pfam" id="PF13022">
    <property type="entry name" value="HTH_Tnp_1_2"/>
    <property type="match status" value="1"/>
</dbReference>
<proteinExistence type="predicted"/>
<comment type="caution">
    <text evidence="2">The sequence shown here is derived from an EMBL/GenBank/DDBJ whole genome shotgun (WGS) entry which is preliminary data.</text>
</comment>
<dbReference type="InterPro" id="IPR024978">
    <property type="entry name" value="Homeodomain_phBC6A51-type"/>
</dbReference>
<gene>
    <name evidence="2" type="ORF">M5X04_27020</name>
</gene>
<keyword evidence="3" id="KW-1185">Reference proteome</keyword>
<sequence>MSEQRKRTLEAKLTVKQREAALLCVERELAEDTDSRMTFDEIAERIGYSRKELWKWRTQNKAFIEYVNLLCDDFLESKRVVVYRNLMKLIDPKGENAMPSVKGIDLYLRRHGLLTDKQVVETREVGSSRSTEDIAKDIEELDELLAEKIDV</sequence>
<feature type="domain" description="Homeodomain phBC6A51-type" evidence="1">
    <location>
        <begin position="10"/>
        <end position="137"/>
    </location>
</feature>
<dbReference type="Gene3D" id="1.10.10.60">
    <property type="entry name" value="Homeodomain-like"/>
    <property type="match status" value="1"/>
</dbReference>
<evidence type="ECO:0000313" key="3">
    <source>
        <dbReference type="Proteomes" id="UP001527090"/>
    </source>
</evidence>
<dbReference type="InterPro" id="IPR009057">
    <property type="entry name" value="Homeodomain-like_sf"/>
</dbReference>